<evidence type="ECO:0000313" key="1">
    <source>
        <dbReference type="EMBL" id="PWN22194.1"/>
    </source>
</evidence>
<dbReference type="Proteomes" id="UP000245942">
    <property type="component" value="Unassembled WGS sequence"/>
</dbReference>
<reference evidence="1 2" key="1">
    <citation type="journal article" date="2018" name="Mol. Biol. Evol.">
        <title>Broad Genomic Sampling Reveals a Smut Pathogenic Ancestry of the Fungal Clade Ustilaginomycotina.</title>
        <authorList>
            <person name="Kijpornyongpan T."/>
            <person name="Mondo S.J."/>
            <person name="Barry K."/>
            <person name="Sandor L."/>
            <person name="Lee J."/>
            <person name="Lipzen A."/>
            <person name="Pangilinan J."/>
            <person name="LaButti K."/>
            <person name="Hainaut M."/>
            <person name="Henrissat B."/>
            <person name="Grigoriev I.V."/>
            <person name="Spatafora J.W."/>
            <person name="Aime M.C."/>
        </authorList>
    </citation>
    <scope>NUCLEOTIDE SEQUENCE [LARGE SCALE GENOMIC DNA]</scope>
    <source>
        <strain evidence="1 2">MCA 4718</strain>
    </source>
</reference>
<sequence length="60" mass="7223">MEDEGSGWQEDDEELIRRVMLAEYRRLLNAQEYSGQRELGWLGADEMAWLEEESRRDDQM</sequence>
<gene>
    <name evidence="1" type="ORF">BCV69DRAFT_281203</name>
</gene>
<dbReference type="RefSeq" id="XP_025349354.1">
    <property type="nucleotide sequence ID" value="XM_025491895.1"/>
</dbReference>
<evidence type="ECO:0000313" key="2">
    <source>
        <dbReference type="Proteomes" id="UP000245942"/>
    </source>
</evidence>
<organism evidence="1 2">
    <name type="scientific">Pseudomicrostroma glucosiphilum</name>
    <dbReference type="NCBI Taxonomy" id="1684307"/>
    <lineage>
        <taxon>Eukaryota</taxon>
        <taxon>Fungi</taxon>
        <taxon>Dikarya</taxon>
        <taxon>Basidiomycota</taxon>
        <taxon>Ustilaginomycotina</taxon>
        <taxon>Exobasidiomycetes</taxon>
        <taxon>Microstromatales</taxon>
        <taxon>Microstromatales incertae sedis</taxon>
        <taxon>Pseudomicrostroma</taxon>
    </lineage>
</organism>
<dbReference type="GeneID" id="37013629"/>
<feature type="non-terminal residue" evidence="1">
    <location>
        <position position="60"/>
    </location>
</feature>
<proteinExistence type="predicted"/>
<dbReference type="OrthoDB" id="3366042at2759"/>
<evidence type="ECO:0008006" key="3">
    <source>
        <dbReference type="Google" id="ProtNLM"/>
    </source>
</evidence>
<dbReference type="EMBL" id="KZ819323">
    <property type="protein sequence ID" value="PWN22194.1"/>
    <property type="molecule type" value="Genomic_DNA"/>
</dbReference>
<protein>
    <recommendedName>
        <fullName evidence="3">CCD97-like C-terminal domain-containing protein</fullName>
    </recommendedName>
</protein>
<name>A0A316UBG4_9BASI</name>
<dbReference type="AlphaFoldDB" id="A0A316UBG4"/>
<keyword evidence="2" id="KW-1185">Reference proteome</keyword>
<accession>A0A316UBG4</accession>